<dbReference type="CDD" id="cd02440">
    <property type="entry name" value="AdoMet_MTases"/>
    <property type="match status" value="1"/>
</dbReference>
<dbReference type="PANTHER" id="PTHR22847:SF637">
    <property type="entry name" value="WD REPEAT DOMAIN 5B"/>
    <property type="match status" value="1"/>
</dbReference>
<organism evidence="6 7">
    <name type="scientific">Lentinula edodes</name>
    <name type="common">Shiitake mushroom</name>
    <name type="synonym">Lentinus edodes</name>
    <dbReference type="NCBI Taxonomy" id="5353"/>
    <lineage>
        <taxon>Eukaryota</taxon>
        <taxon>Fungi</taxon>
        <taxon>Dikarya</taxon>
        <taxon>Basidiomycota</taxon>
        <taxon>Agaricomycotina</taxon>
        <taxon>Agaricomycetes</taxon>
        <taxon>Agaricomycetidae</taxon>
        <taxon>Agaricales</taxon>
        <taxon>Marasmiineae</taxon>
        <taxon>Omphalotaceae</taxon>
        <taxon>Lentinula</taxon>
    </lineage>
</organism>
<feature type="domain" description="Transcription factor spt8 beta-propeller" evidence="5">
    <location>
        <begin position="143"/>
        <end position="328"/>
    </location>
</feature>
<dbReference type="InterPro" id="IPR029063">
    <property type="entry name" value="SAM-dependent_MTases_sf"/>
</dbReference>
<evidence type="ECO:0000313" key="7">
    <source>
        <dbReference type="Proteomes" id="UP000188533"/>
    </source>
</evidence>
<feature type="region of interest" description="Disordered" evidence="4">
    <location>
        <begin position="1"/>
        <end position="127"/>
    </location>
</feature>
<dbReference type="STRING" id="5353.A0A1Q3ENW1"/>
<dbReference type="Gene3D" id="2.130.10.10">
    <property type="entry name" value="YVTN repeat-like/Quinoprotein amine dehydrogenase"/>
    <property type="match status" value="2"/>
</dbReference>
<dbReference type="PANTHER" id="PTHR22847">
    <property type="entry name" value="WD40 REPEAT PROTEIN"/>
    <property type="match status" value="1"/>
</dbReference>
<reference evidence="6 7" key="1">
    <citation type="submission" date="2016-08" db="EMBL/GenBank/DDBJ databases">
        <authorList>
            <consortium name="Lentinula edodes genome sequencing consortium"/>
            <person name="Sakamoto Y."/>
            <person name="Nakade K."/>
            <person name="Sato S."/>
            <person name="Yoshida Y."/>
            <person name="Miyazaki K."/>
            <person name="Natsume S."/>
            <person name="Konno N."/>
        </authorList>
    </citation>
    <scope>NUCLEOTIDE SEQUENCE [LARGE SCALE GENOMIC DNA]</scope>
    <source>
        <strain evidence="6 7">NBRC 111202</strain>
    </source>
</reference>
<feature type="domain" description="Transcription factor spt8 beta-propeller" evidence="5">
    <location>
        <begin position="428"/>
        <end position="590"/>
    </location>
</feature>
<dbReference type="InterPro" id="IPR015943">
    <property type="entry name" value="WD40/YVTN_repeat-like_dom_sf"/>
</dbReference>
<name>A0A1Q3ENW1_LENED</name>
<comment type="caution">
    <text evidence="6">The sequence shown here is derived from an EMBL/GenBank/DDBJ whole genome shotgun (WGS) entry which is preliminary data.</text>
</comment>
<dbReference type="Pfam" id="PF23798">
    <property type="entry name" value="Beta-prop_SPT8"/>
    <property type="match status" value="2"/>
</dbReference>
<reference evidence="6 7" key="2">
    <citation type="submission" date="2017-02" db="EMBL/GenBank/DDBJ databases">
        <title>A genome survey and senescence transcriptome analysis in Lentinula edodes.</title>
        <authorList>
            <person name="Sakamoto Y."/>
            <person name="Nakade K."/>
            <person name="Sato S."/>
            <person name="Yoshida Y."/>
            <person name="Miyazaki K."/>
            <person name="Natsume S."/>
            <person name="Konno N."/>
        </authorList>
    </citation>
    <scope>NUCLEOTIDE SEQUENCE [LARGE SCALE GENOMIC DNA]</scope>
    <source>
        <strain evidence="6 7">NBRC 111202</strain>
    </source>
</reference>
<dbReference type="EMBL" id="BDGU01000813">
    <property type="protein sequence ID" value="GAW08866.1"/>
    <property type="molecule type" value="Genomic_DNA"/>
</dbReference>
<feature type="region of interest" description="Disordered" evidence="4">
    <location>
        <begin position="342"/>
        <end position="370"/>
    </location>
</feature>
<feature type="compositionally biased region" description="Polar residues" evidence="4">
    <location>
        <begin position="347"/>
        <end position="362"/>
    </location>
</feature>
<dbReference type="GO" id="GO:0000124">
    <property type="term" value="C:SAGA complex"/>
    <property type="evidence" value="ECO:0007669"/>
    <property type="project" value="TreeGrafter"/>
</dbReference>
<dbReference type="InterPro" id="IPR001680">
    <property type="entry name" value="WD40_rpt"/>
</dbReference>
<dbReference type="PROSITE" id="PS50294">
    <property type="entry name" value="WD_REPEATS_REGION"/>
    <property type="match status" value="1"/>
</dbReference>
<sequence length="872" mass="96294">MAHSDSEDEQEPFEDVEEYNEEDPEDLDAAEEATEDGDDDSPSDDTEDGFEEAEDDDSEPAIDITGDLLSEAFAQVEASAAAENTGSSSRSPEPDEFDKQEQSKVPSPAPPPRLRNRPISPSGARKRALRLAKVPRGFVVEAVCAIPHPAPTNALAASSCMSHLLTGSEDGYIRDYDIFTALNSKNFLSAPQRQHTGVVEGLMKAGHHRFWWENNLSSNFSGVNEDRTLVPVHSLAMHSDALWVLAGTNCGPINLFTVRHEPGRLCHTLVGHRDLVSSLSLNHDEKSLFSASWDGEAIQWDLNTGQKSRTFTSHGAQLTCIAVRPENAVYTDTGSPIMLRYEDKGPQDTQTVDPPAFTGNTRIDSDTRSDVSFDPLFDDEPEDGHKPFVDGVTSQAVPIAKPSLSTIAPPKGAPPLLDSQRYKTFSPDILMTAAIDGQIMLWDKRVNTIGQGVGRLWISEKTPPWCLSACWSADGNQIYAGRRNGTVEIYDVRQSGRATPDGPRLLKTLRNPSRSGVVSCVVGFPDNRHIACASIDNIRLWNAETIESDTSGRTKGGTQFKVIPGHHGGFISQMLVDSGSRFLMYLSLERMTPTDEDEVKRSELHHRMMQFVFQGNNYVGPVKEALQFVAFNTYSVLDLGTGSGLWAINMADEFPRAEVIGIDLAPLQPRSVPPNCTFELCDLESGIPYPDGYFDFIHARSIHTGIRDYPQFLREITRLLRPGGLVLLIEPDLIPIVDGRPVARAPANLAAGEWSTFWETYRGCLTRQDIDVTVPQRLTDMLTATGAFENIVKRDGNIPVGFWPKDPHLLSVGQLQWLDYDLLLPALRPMFLFHGLTENQVRSLITGAQRDLYHPVAELSTHINIVHASKHL</sequence>
<feature type="compositionally biased region" description="Low complexity" evidence="4">
    <location>
        <begin position="71"/>
        <end position="83"/>
    </location>
</feature>
<dbReference type="PROSITE" id="PS50082">
    <property type="entry name" value="WD_REPEATS_2"/>
    <property type="match status" value="1"/>
</dbReference>
<dbReference type="SUPFAM" id="SSF50978">
    <property type="entry name" value="WD40 repeat-like"/>
    <property type="match status" value="1"/>
</dbReference>
<evidence type="ECO:0000256" key="2">
    <source>
        <dbReference type="ARBA" id="ARBA00022737"/>
    </source>
</evidence>
<feature type="compositionally biased region" description="Acidic residues" evidence="4">
    <location>
        <begin position="1"/>
        <end position="60"/>
    </location>
</feature>
<evidence type="ECO:0000313" key="6">
    <source>
        <dbReference type="EMBL" id="GAW08866.1"/>
    </source>
</evidence>
<protein>
    <submittedName>
        <fullName evidence="6">Transcription factor</fullName>
    </submittedName>
</protein>
<evidence type="ECO:0000256" key="3">
    <source>
        <dbReference type="PROSITE-ProRule" id="PRU00221"/>
    </source>
</evidence>
<gene>
    <name evidence="6" type="ORF">LENED_010969</name>
</gene>
<keyword evidence="1 3" id="KW-0853">WD repeat</keyword>
<evidence type="ECO:0000259" key="5">
    <source>
        <dbReference type="Pfam" id="PF23798"/>
    </source>
</evidence>
<dbReference type="Gene3D" id="3.40.50.150">
    <property type="entry name" value="Vaccinia Virus protein VP39"/>
    <property type="match status" value="1"/>
</dbReference>
<feature type="repeat" description="WD" evidence="3">
    <location>
        <begin position="269"/>
        <end position="310"/>
    </location>
</feature>
<keyword evidence="7" id="KW-1185">Reference proteome</keyword>
<dbReference type="Pfam" id="PF13489">
    <property type="entry name" value="Methyltransf_23"/>
    <property type="match status" value="1"/>
</dbReference>
<dbReference type="SUPFAM" id="SSF53335">
    <property type="entry name" value="S-adenosyl-L-methionine-dependent methyltransferases"/>
    <property type="match status" value="1"/>
</dbReference>
<dbReference type="AlphaFoldDB" id="A0A1Q3ENW1"/>
<keyword evidence="2" id="KW-0677">Repeat</keyword>
<evidence type="ECO:0000256" key="1">
    <source>
        <dbReference type="ARBA" id="ARBA00022574"/>
    </source>
</evidence>
<dbReference type="SMART" id="SM00320">
    <property type="entry name" value="WD40"/>
    <property type="match status" value="6"/>
</dbReference>
<accession>A0A1Q3ENW1</accession>
<dbReference type="InterPro" id="IPR057544">
    <property type="entry name" value="Beta-prop_SPT8"/>
</dbReference>
<proteinExistence type="predicted"/>
<evidence type="ECO:0000256" key="4">
    <source>
        <dbReference type="SAM" id="MobiDB-lite"/>
    </source>
</evidence>
<dbReference type="Proteomes" id="UP000188533">
    <property type="component" value="Unassembled WGS sequence"/>
</dbReference>
<dbReference type="InterPro" id="IPR036322">
    <property type="entry name" value="WD40_repeat_dom_sf"/>
</dbReference>